<dbReference type="InterPro" id="IPR051200">
    <property type="entry name" value="Host-pathogen_enzymatic-act"/>
</dbReference>
<dbReference type="PANTHER" id="PTHR47197">
    <property type="entry name" value="PROTEIN NIRF"/>
    <property type="match status" value="1"/>
</dbReference>
<dbReference type="PROSITE" id="PS51257">
    <property type="entry name" value="PROKAR_LIPOPROTEIN"/>
    <property type="match status" value="1"/>
</dbReference>
<evidence type="ECO:0000313" key="2">
    <source>
        <dbReference type="EMBL" id="MBK3515715.1"/>
    </source>
</evidence>
<dbReference type="InterPro" id="IPR011044">
    <property type="entry name" value="Quino_amine_DH_bsu"/>
</dbReference>
<dbReference type="Proteomes" id="UP000605676">
    <property type="component" value="Unassembled WGS sequence"/>
</dbReference>
<evidence type="ECO:0000313" key="3">
    <source>
        <dbReference type="Proteomes" id="UP000605676"/>
    </source>
</evidence>
<reference evidence="2 3" key="1">
    <citation type="submission" date="2021-01" db="EMBL/GenBank/DDBJ databases">
        <title>Carboxyliciviraga sp.nov., isolated from coastal sediments.</title>
        <authorList>
            <person name="Lu D."/>
            <person name="Zhang T."/>
        </authorList>
    </citation>
    <scope>NUCLEOTIDE SEQUENCE [LARGE SCALE GENOMIC DNA]</scope>
    <source>
        <strain evidence="2 3">N1Y132</strain>
    </source>
</reference>
<dbReference type="SUPFAM" id="SSF50969">
    <property type="entry name" value="YVTN repeat-like/Quinoprotein amine dehydrogenase"/>
    <property type="match status" value="1"/>
</dbReference>
<accession>A0ABS1HDZ8</accession>
<evidence type="ECO:0000256" key="1">
    <source>
        <dbReference type="SAM" id="SignalP"/>
    </source>
</evidence>
<dbReference type="Pfam" id="PF16819">
    <property type="entry name" value="DUF5074"/>
    <property type="match status" value="1"/>
</dbReference>
<proteinExistence type="predicted"/>
<keyword evidence="3" id="KW-1185">Reference proteome</keyword>
<evidence type="ECO:0008006" key="4">
    <source>
        <dbReference type="Google" id="ProtNLM"/>
    </source>
</evidence>
<protein>
    <recommendedName>
        <fullName evidence="4">YncE family protein</fullName>
    </recommendedName>
</protein>
<dbReference type="PANTHER" id="PTHR47197:SF3">
    <property type="entry name" value="DIHYDRO-HEME D1 DEHYDROGENASE"/>
    <property type="match status" value="1"/>
</dbReference>
<dbReference type="Gene3D" id="2.130.10.10">
    <property type="entry name" value="YVTN repeat-like/Quinoprotein amine dehydrogenase"/>
    <property type="match status" value="1"/>
</dbReference>
<feature type="signal peptide" evidence="1">
    <location>
        <begin position="1"/>
        <end position="22"/>
    </location>
</feature>
<name>A0ABS1HDZ8_9BACT</name>
<keyword evidence="1" id="KW-0732">Signal</keyword>
<sequence>MKKVLRLLPFFLMALVMFTACSDDDDVTPKVSQIYILNEGNENGSVSIIDENDEVTNNYYEAINGLPLGKFPQSMAANDTHVFIVVTTTTGAGYVEVVDKNTFKHVAAITGFSYPREIVLMDGKAYVSNGTGADDSYAKKNNEIYPINLSTYEVGAKIAVGAGPEKMVVSKGKLYVANSGGWSNDDKTVTVIDTSNDQVLETITVKSCPKDMAVDANGDVWVYCGGTPDYSNWPNTTFVDAGISKIDVSNSEVVSFGFPDTKGGTKNIGISKNKKDVYYISDAVYSMSISATELPTTKLIDATYYGLDVHPVSGELWLCKEVDATTPGSVYVYSTEGTELKKYTVGSMPNSTVFAY</sequence>
<gene>
    <name evidence="2" type="ORF">JIV24_00085</name>
</gene>
<comment type="caution">
    <text evidence="2">The sequence shown here is derived from an EMBL/GenBank/DDBJ whole genome shotgun (WGS) entry which is preliminary data.</text>
</comment>
<organism evidence="2 3">
    <name type="scientific">Carboxylicivirga marina</name>
    <dbReference type="NCBI Taxonomy" id="2800988"/>
    <lineage>
        <taxon>Bacteria</taxon>
        <taxon>Pseudomonadati</taxon>
        <taxon>Bacteroidota</taxon>
        <taxon>Bacteroidia</taxon>
        <taxon>Marinilabiliales</taxon>
        <taxon>Marinilabiliaceae</taxon>
        <taxon>Carboxylicivirga</taxon>
    </lineage>
</organism>
<feature type="chain" id="PRO_5047210940" description="YncE family protein" evidence="1">
    <location>
        <begin position="23"/>
        <end position="356"/>
    </location>
</feature>
<dbReference type="EMBL" id="JAENRR010000001">
    <property type="protein sequence ID" value="MBK3515715.1"/>
    <property type="molecule type" value="Genomic_DNA"/>
</dbReference>
<dbReference type="InterPro" id="IPR031815">
    <property type="entry name" value="DUF5074"/>
</dbReference>
<dbReference type="RefSeq" id="WP_200462947.1">
    <property type="nucleotide sequence ID" value="NZ_JAENRR010000001.1"/>
</dbReference>
<dbReference type="InterPro" id="IPR015943">
    <property type="entry name" value="WD40/YVTN_repeat-like_dom_sf"/>
</dbReference>